<protein>
    <submittedName>
        <fullName evidence="4">Regulatory protein BlaR1</fullName>
    </submittedName>
</protein>
<dbReference type="PANTHER" id="PTHR34978:SF3">
    <property type="entry name" value="SLR0241 PROTEIN"/>
    <property type="match status" value="1"/>
</dbReference>
<feature type="transmembrane region" description="Helical" evidence="2">
    <location>
        <begin position="102"/>
        <end position="123"/>
    </location>
</feature>
<feature type="transmembrane region" description="Helical" evidence="2">
    <location>
        <begin position="306"/>
        <end position="325"/>
    </location>
</feature>
<keyword evidence="2" id="KW-0472">Membrane</keyword>
<dbReference type="CDD" id="cd07341">
    <property type="entry name" value="M56_BlaR1_MecR1_like"/>
    <property type="match status" value="1"/>
</dbReference>
<keyword evidence="2" id="KW-0812">Transmembrane</keyword>
<feature type="domain" description="Peptidase M56" evidence="3">
    <location>
        <begin position="8"/>
        <end position="294"/>
    </location>
</feature>
<accession>A0A1E3A6K0</accession>
<dbReference type="EMBL" id="MCGH01000003">
    <property type="protein sequence ID" value="ODM04392.1"/>
    <property type="molecule type" value="Genomic_DNA"/>
</dbReference>
<dbReference type="RefSeq" id="WP_069154548.1">
    <property type="nucleotide sequence ID" value="NZ_MCGH01000003.1"/>
</dbReference>
<dbReference type="AlphaFoldDB" id="A0A1E3A6K0"/>
<keyword evidence="1" id="KW-0175">Coiled coil</keyword>
<keyword evidence="2" id="KW-1133">Transmembrane helix</keyword>
<feature type="transmembrane region" description="Helical" evidence="2">
    <location>
        <begin position="6"/>
        <end position="25"/>
    </location>
</feature>
<evidence type="ECO:0000259" key="3">
    <source>
        <dbReference type="Pfam" id="PF05569"/>
    </source>
</evidence>
<feature type="transmembrane region" description="Helical" evidence="2">
    <location>
        <begin position="37"/>
        <end position="53"/>
    </location>
</feature>
<evidence type="ECO:0000256" key="1">
    <source>
        <dbReference type="SAM" id="Coils"/>
    </source>
</evidence>
<proteinExistence type="predicted"/>
<dbReference type="InterPro" id="IPR008756">
    <property type="entry name" value="Peptidase_M56"/>
</dbReference>
<feature type="coiled-coil region" evidence="1">
    <location>
        <begin position="523"/>
        <end position="558"/>
    </location>
</feature>
<comment type="caution">
    <text evidence="4">The sequence shown here is derived from an EMBL/GenBank/DDBJ whole genome shotgun (WGS) entry which is preliminary data.</text>
</comment>
<gene>
    <name evidence="4" type="primary">blaR1_6</name>
    <name evidence="4" type="ORF">BEI61_05199</name>
</gene>
<dbReference type="Proteomes" id="UP000094067">
    <property type="component" value="Unassembled WGS sequence"/>
</dbReference>
<evidence type="ECO:0000313" key="4">
    <source>
        <dbReference type="EMBL" id="ODM04392.1"/>
    </source>
</evidence>
<dbReference type="PANTHER" id="PTHR34978">
    <property type="entry name" value="POSSIBLE SENSOR-TRANSDUCER PROTEIN BLAR"/>
    <property type="match status" value="1"/>
</dbReference>
<reference evidence="4 5" key="1">
    <citation type="submission" date="2016-07" db="EMBL/GenBank/DDBJ databases">
        <title>Characterization of isolates of Eisenbergiella tayi derived from blood cultures, using whole genome sequencing.</title>
        <authorList>
            <person name="Burdz T."/>
            <person name="Wiebe D."/>
            <person name="Huynh C."/>
            <person name="Bernard K."/>
        </authorList>
    </citation>
    <scope>NUCLEOTIDE SEQUENCE [LARGE SCALE GENOMIC DNA]</scope>
    <source>
        <strain evidence="4 5">NML 110608</strain>
    </source>
</reference>
<dbReference type="Pfam" id="PF05569">
    <property type="entry name" value="Peptidase_M56"/>
    <property type="match status" value="1"/>
</dbReference>
<evidence type="ECO:0000313" key="5">
    <source>
        <dbReference type="Proteomes" id="UP000094067"/>
    </source>
</evidence>
<organism evidence="4 5">
    <name type="scientific">Eisenbergiella tayi</name>
    <dbReference type="NCBI Taxonomy" id="1432052"/>
    <lineage>
        <taxon>Bacteria</taxon>
        <taxon>Bacillati</taxon>
        <taxon>Bacillota</taxon>
        <taxon>Clostridia</taxon>
        <taxon>Lachnospirales</taxon>
        <taxon>Lachnospiraceae</taxon>
        <taxon>Eisenbergiella</taxon>
    </lineage>
</organism>
<dbReference type="PATRIC" id="fig|1432052.4.peg.5778"/>
<sequence>MKGFMVMLLICSVTMSAAALFYMAATPLLAKHYSVKARYYSWLVIIIGLIIPFRPKFGNALVKVNVPDSPAVPVIRLGNGTSVPAAVPAGNAVPSVLPNIPWWQIAGALWLTGMIVFLVYHVIRHLRFLKLVSRWSDNVTDDTQLEVFQSLKTQMGITESIGLQVCESIGSPMMTGFVKPRILLPDADFTTDELRLILKHELVHYKRRDLWYKGLVLAANAIHWFNPAVYLMTQAIDSQCELACDEEVVCGTGADIRQYYCETIIGVIRYQSKRKTALSTFFYKGKKGMKERIFSIMDMKKKKTGLSIMGGVLILTLGLSFTLLAKAETKEPPKIIQEDIKEDLSFSYGFLPDPQVYSQYADFGITISENGKELLYGGQKVRLFVDEYAKDGALFLDEAGTLDLAVNRSADGRITGIEKISEDKAQKYRSVYFSDDIRAAAKVPNAAADNTQNTAGKSKYDQYQAYGIELSSDGNTLYFNGQRVKLFLDILADGSAETYWSDDAGTVSLSVVRDVNEQITSIAKISEEQVQKYLSALEEREKNSLDGLEEKVEAKVKEKYQDN</sequence>
<name>A0A1E3A6K0_9FIRM</name>
<evidence type="ECO:0000256" key="2">
    <source>
        <dbReference type="SAM" id="Phobius"/>
    </source>
</evidence>
<dbReference type="InterPro" id="IPR052173">
    <property type="entry name" value="Beta-lactam_resp_regulator"/>
</dbReference>